<evidence type="ECO:0000313" key="5">
    <source>
        <dbReference type="EMBL" id="HEN15009.1"/>
    </source>
</evidence>
<dbReference type="PROSITE" id="PS50901">
    <property type="entry name" value="FTSK"/>
    <property type="match status" value="1"/>
</dbReference>
<dbReference type="GO" id="GO:0005524">
    <property type="term" value="F:ATP binding"/>
    <property type="evidence" value="ECO:0007669"/>
    <property type="project" value="UniProtKB-UniRule"/>
</dbReference>
<dbReference type="InterPro" id="IPR002543">
    <property type="entry name" value="FtsK_dom"/>
</dbReference>
<comment type="caution">
    <text evidence="5">The sequence shown here is derived from an EMBL/GenBank/DDBJ whole genome shotgun (WGS) entry which is preliminary data.</text>
</comment>
<evidence type="ECO:0000256" key="3">
    <source>
        <dbReference type="PROSITE-ProRule" id="PRU00289"/>
    </source>
</evidence>
<keyword evidence="2 3" id="KW-0067">ATP-binding</keyword>
<feature type="domain" description="FtsK" evidence="4">
    <location>
        <begin position="86"/>
        <end position="281"/>
    </location>
</feature>
<dbReference type="EMBL" id="DSOK01000175">
    <property type="protein sequence ID" value="HEN15009.1"/>
    <property type="molecule type" value="Genomic_DNA"/>
</dbReference>
<dbReference type="Pfam" id="PF01580">
    <property type="entry name" value="FtsK_SpoIIIE"/>
    <property type="match status" value="1"/>
</dbReference>
<proteinExistence type="predicted"/>
<feature type="binding site" evidence="3">
    <location>
        <begin position="103"/>
        <end position="110"/>
    </location>
    <ligand>
        <name>ATP</name>
        <dbReference type="ChEBI" id="CHEBI:30616"/>
    </ligand>
</feature>
<dbReference type="InterPro" id="IPR050206">
    <property type="entry name" value="FtsK/SpoIIIE/SftA"/>
</dbReference>
<dbReference type="Gene3D" id="3.40.50.300">
    <property type="entry name" value="P-loop containing nucleotide triphosphate hydrolases"/>
    <property type="match status" value="2"/>
</dbReference>
<organism evidence="5">
    <name type="scientific">Schlesneria paludicola</name>
    <dbReference type="NCBI Taxonomy" id="360056"/>
    <lineage>
        <taxon>Bacteria</taxon>
        <taxon>Pseudomonadati</taxon>
        <taxon>Planctomycetota</taxon>
        <taxon>Planctomycetia</taxon>
        <taxon>Planctomycetales</taxon>
        <taxon>Planctomycetaceae</taxon>
        <taxon>Schlesneria</taxon>
    </lineage>
</organism>
<gene>
    <name evidence="5" type="ORF">ENQ76_06005</name>
</gene>
<dbReference type="GO" id="GO:0003677">
    <property type="term" value="F:DNA binding"/>
    <property type="evidence" value="ECO:0007669"/>
    <property type="project" value="InterPro"/>
</dbReference>
<dbReference type="AlphaFoldDB" id="A0A7C2NX71"/>
<evidence type="ECO:0000259" key="4">
    <source>
        <dbReference type="PROSITE" id="PS50901"/>
    </source>
</evidence>
<sequence length="619" mass="67667">MTVLEASGGEIRVQDSELSRWPLRLAAPPAAGEFGELVKVLGRRAGDVRRVEVPFARVAPADDGIWKASATRGVNVPIGRAGATKVQSVALGSGTSQHVLIAGKTGSGKSTLLHALITNACLHYSPQELELYLVDFKKGVEFKVYARHELPHARVIGIESDREFGVSVLERLDTVLEERSVLFREAGVPDLAGFREKQPLQPMPRILLVIDEFQEFFVEDDPLSQTAALLLDRLIRQGRAFGVHVVLGSQTLAGAYSLARSTLGQVAVRIALQCSETDAHLILSEENTAARLLTRPGEAIYNDANGLVAGNHLFQVVWLDERERDRRLTDIRNRGVAAGMVTARTVVFEGNVPADLASLPMRAGGNGRVPHSSVPAWLGEAVSLRGSLGLEFSASAGNHLLLAGQDEAAALGVLAGCVLSVRQSAAPGERLLVFNASPQEKTAAGWAELQAATPQLSLHDIGEVEPQLEALVAEIRSREGRIGPRIWFCLFDLVRFRKLRKPDDDFSFSSFDKKPQSLGERLTEVLRDGPLVGVHVWVWCDSLNTLNRWFTREMLQQFEYRVAFAMNSADSSQFIDSPVASRLGANRAWLFRGDRGTLDKFRPYHPPLPGRLAKPSVES</sequence>
<dbReference type="PANTHER" id="PTHR22683">
    <property type="entry name" value="SPORULATION PROTEIN RELATED"/>
    <property type="match status" value="1"/>
</dbReference>
<dbReference type="InterPro" id="IPR027417">
    <property type="entry name" value="P-loop_NTPase"/>
</dbReference>
<evidence type="ECO:0000256" key="2">
    <source>
        <dbReference type="ARBA" id="ARBA00022840"/>
    </source>
</evidence>
<dbReference type="SUPFAM" id="SSF52540">
    <property type="entry name" value="P-loop containing nucleoside triphosphate hydrolases"/>
    <property type="match status" value="1"/>
</dbReference>
<dbReference type="CDD" id="cd01127">
    <property type="entry name" value="TrwB_TraG_TraD_VirD4"/>
    <property type="match status" value="1"/>
</dbReference>
<protein>
    <recommendedName>
        <fullName evidence="4">FtsK domain-containing protein</fullName>
    </recommendedName>
</protein>
<accession>A0A7C2NX71</accession>
<dbReference type="PANTHER" id="PTHR22683:SF41">
    <property type="entry name" value="DNA TRANSLOCASE FTSK"/>
    <property type="match status" value="1"/>
</dbReference>
<keyword evidence="1 3" id="KW-0547">Nucleotide-binding</keyword>
<reference evidence="5" key="1">
    <citation type="journal article" date="2020" name="mSystems">
        <title>Genome- and Community-Level Interaction Insights into Carbon Utilization and Element Cycling Functions of Hydrothermarchaeota in Hydrothermal Sediment.</title>
        <authorList>
            <person name="Zhou Z."/>
            <person name="Liu Y."/>
            <person name="Xu W."/>
            <person name="Pan J."/>
            <person name="Luo Z.H."/>
            <person name="Li M."/>
        </authorList>
    </citation>
    <scope>NUCLEOTIDE SEQUENCE [LARGE SCALE GENOMIC DNA]</scope>
    <source>
        <strain evidence="5">SpSt-339</strain>
    </source>
</reference>
<dbReference type="CDD" id="cd00267">
    <property type="entry name" value="ABC_ATPase"/>
    <property type="match status" value="1"/>
</dbReference>
<evidence type="ECO:0000256" key="1">
    <source>
        <dbReference type="ARBA" id="ARBA00022741"/>
    </source>
</evidence>
<name>A0A7C2NX71_9PLAN</name>